<sequence length="135" mass="14190">MSKRVQETVVSALELHLVRERMVMGVAHRLATMPDVAPYLRGSSRPVAIRLIGEVLARCLDALAPGSGLSGGEDALRSLPGEPAAVRAVIARVVGRPAWEQLSGVIGTSDATSQAVRDAAEVLFDCLVDLARPPG</sequence>
<gene>
    <name evidence="1" type="ORF">ATP06_0209730</name>
</gene>
<proteinExistence type="predicted"/>
<reference evidence="1" key="1">
    <citation type="submission" date="2016-11" db="EMBL/GenBank/DDBJ databases">
        <title>Genome sequencing of Amycolatopsis regifaucium.</title>
        <authorList>
            <person name="Mayilraj S."/>
            <person name="Kaur N."/>
        </authorList>
    </citation>
    <scope>NUCLEOTIDE SEQUENCE [LARGE SCALE GENOMIC DNA]</scope>
    <source>
        <strain evidence="1">GY080</strain>
    </source>
</reference>
<evidence type="ECO:0008006" key="3">
    <source>
        <dbReference type="Google" id="ProtNLM"/>
    </source>
</evidence>
<evidence type="ECO:0000313" key="1">
    <source>
        <dbReference type="EMBL" id="OKA08995.1"/>
    </source>
</evidence>
<protein>
    <recommendedName>
        <fullName evidence="3">TetR family transcriptional regulator</fullName>
    </recommendedName>
</protein>
<keyword evidence="2" id="KW-1185">Reference proteome</keyword>
<comment type="caution">
    <text evidence="1">The sequence shown here is derived from an EMBL/GenBank/DDBJ whole genome shotgun (WGS) entry which is preliminary data.</text>
</comment>
<dbReference type="Proteomes" id="UP000186883">
    <property type="component" value="Unassembled WGS sequence"/>
</dbReference>
<accession>A0ABX3DVF5</accession>
<name>A0ABX3DVF5_9PSEU</name>
<dbReference type="EMBL" id="LOBU02000009">
    <property type="protein sequence ID" value="OKA08995.1"/>
    <property type="molecule type" value="Genomic_DNA"/>
</dbReference>
<evidence type="ECO:0000313" key="2">
    <source>
        <dbReference type="Proteomes" id="UP000186883"/>
    </source>
</evidence>
<organism evidence="1 2">
    <name type="scientific">Amycolatopsis regifaucium</name>
    <dbReference type="NCBI Taxonomy" id="546365"/>
    <lineage>
        <taxon>Bacteria</taxon>
        <taxon>Bacillati</taxon>
        <taxon>Actinomycetota</taxon>
        <taxon>Actinomycetes</taxon>
        <taxon>Pseudonocardiales</taxon>
        <taxon>Pseudonocardiaceae</taxon>
        <taxon>Amycolatopsis</taxon>
    </lineage>
</organism>